<keyword evidence="3" id="KW-1185">Reference proteome</keyword>
<feature type="region of interest" description="Disordered" evidence="1">
    <location>
        <begin position="21"/>
        <end position="49"/>
    </location>
</feature>
<dbReference type="Proteomes" id="UP000585272">
    <property type="component" value="Unassembled WGS sequence"/>
</dbReference>
<evidence type="ECO:0000313" key="3">
    <source>
        <dbReference type="Proteomes" id="UP000585272"/>
    </source>
</evidence>
<dbReference type="EMBL" id="JACHNU010000002">
    <property type="protein sequence ID" value="MBB4662202.1"/>
    <property type="molecule type" value="Genomic_DNA"/>
</dbReference>
<organism evidence="2 3">
    <name type="scientific">Conexibacter arvalis</name>
    <dbReference type="NCBI Taxonomy" id="912552"/>
    <lineage>
        <taxon>Bacteria</taxon>
        <taxon>Bacillati</taxon>
        <taxon>Actinomycetota</taxon>
        <taxon>Thermoleophilia</taxon>
        <taxon>Solirubrobacterales</taxon>
        <taxon>Conexibacteraceae</taxon>
        <taxon>Conexibacter</taxon>
    </lineage>
</organism>
<dbReference type="InterPro" id="IPR022385">
    <property type="entry name" value="Rhs_assc_core"/>
</dbReference>
<gene>
    <name evidence="2" type="ORF">BDZ31_001788</name>
</gene>
<name>A0A840IBX4_9ACTN</name>
<dbReference type="NCBIfam" id="TIGR03696">
    <property type="entry name" value="Rhs_assc_core"/>
    <property type="match status" value="1"/>
</dbReference>
<dbReference type="Gene3D" id="2.180.10.10">
    <property type="entry name" value="RHS repeat-associated core"/>
    <property type="match status" value="1"/>
</dbReference>
<reference evidence="2 3" key="1">
    <citation type="submission" date="2020-08" db="EMBL/GenBank/DDBJ databases">
        <title>Genomic Encyclopedia of Archaeal and Bacterial Type Strains, Phase II (KMG-II): from individual species to whole genera.</title>
        <authorList>
            <person name="Goeker M."/>
        </authorList>
    </citation>
    <scope>NUCLEOTIDE SEQUENCE [LARGE SCALE GENOMIC DNA]</scope>
    <source>
        <strain evidence="2 3">DSM 23288</strain>
    </source>
</reference>
<sequence length="49" mass="5377">MEMGVRVYLPAVRRFLQVDPVEGGSPNDYEYGPEDPVNVNDLSGAIVNP</sequence>
<protein>
    <submittedName>
        <fullName evidence="2">RHS repeat-associated protein</fullName>
    </submittedName>
</protein>
<comment type="caution">
    <text evidence="2">The sequence shown here is derived from an EMBL/GenBank/DDBJ whole genome shotgun (WGS) entry which is preliminary data.</text>
</comment>
<evidence type="ECO:0000256" key="1">
    <source>
        <dbReference type="SAM" id="MobiDB-lite"/>
    </source>
</evidence>
<accession>A0A840IBX4</accession>
<dbReference type="AlphaFoldDB" id="A0A840IBX4"/>
<dbReference type="RefSeq" id="WP_183341222.1">
    <property type="nucleotide sequence ID" value="NZ_JACHNU010000002.1"/>
</dbReference>
<proteinExistence type="predicted"/>
<evidence type="ECO:0000313" key="2">
    <source>
        <dbReference type="EMBL" id="MBB4662202.1"/>
    </source>
</evidence>